<evidence type="ECO:0000313" key="3">
    <source>
        <dbReference type="Proteomes" id="UP001179952"/>
    </source>
</evidence>
<proteinExistence type="predicted"/>
<accession>A0AAV9ANA6</accession>
<dbReference type="AlphaFoldDB" id="A0AAV9ANA6"/>
<evidence type="ECO:0000256" key="1">
    <source>
        <dbReference type="SAM" id="MobiDB-lite"/>
    </source>
</evidence>
<feature type="region of interest" description="Disordered" evidence="1">
    <location>
        <begin position="34"/>
        <end position="68"/>
    </location>
</feature>
<feature type="compositionally biased region" description="Acidic residues" evidence="1">
    <location>
        <begin position="40"/>
        <end position="51"/>
    </location>
</feature>
<reference evidence="2" key="2">
    <citation type="submission" date="2023-06" db="EMBL/GenBank/DDBJ databases">
        <authorList>
            <person name="Ma L."/>
            <person name="Liu K.-W."/>
            <person name="Li Z."/>
            <person name="Hsiao Y.-Y."/>
            <person name="Qi Y."/>
            <person name="Fu T."/>
            <person name="Tang G."/>
            <person name="Zhang D."/>
            <person name="Sun W.-H."/>
            <person name="Liu D.-K."/>
            <person name="Li Y."/>
            <person name="Chen G.-Z."/>
            <person name="Liu X.-D."/>
            <person name="Liao X.-Y."/>
            <person name="Jiang Y.-T."/>
            <person name="Yu X."/>
            <person name="Hao Y."/>
            <person name="Huang J."/>
            <person name="Zhao X.-W."/>
            <person name="Ke S."/>
            <person name="Chen Y.-Y."/>
            <person name="Wu W.-L."/>
            <person name="Hsu J.-L."/>
            <person name="Lin Y.-F."/>
            <person name="Huang M.-D."/>
            <person name="Li C.-Y."/>
            <person name="Huang L."/>
            <person name="Wang Z.-W."/>
            <person name="Zhao X."/>
            <person name="Zhong W.-Y."/>
            <person name="Peng D.-H."/>
            <person name="Ahmad S."/>
            <person name="Lan S."/>
            <person name="Zhang J.-S."/>
            <person name="Tsai W.-C."/>
            <person name="Van De Peer Y."/>
            <person name="Liu Z.-J."/>
        </authorList>
    </citation>
    <scope>NUCLEOTIDE SEQUENCE</scope>
    <source>
        <strain evidence="2">SCP</strain>
        <tissue evidence="2">Leaves</tissue>
    </source>
</reference>
<comment type="caution">
    <text evidence="2">The sequence shown here is derived from an EMBL/GenBank/DDBJ whole genome shotgun (WGS) entry which is preliminary data.</text>
</comment>
<protein>
    <submittedName>
        <fullName evidence="2">Uncharacterized protein</fullName>
    </submittedName>
</protein>
<evidence type="ECO:0000313" key="2">
    <source>
        <dbReference type="EMBL" id="KAK1265636.1"/>
    </source>
</evidence>
<dbReference type="Proteomes" id="UP001179952">
    <property type="component" value="Unassembled WGS sequence"/>
</dbReference>
<keyword evidence="3" id="KW-1185">Reference proteome</keyword>
<reference evidence="2" key="1">
    <citation type="journal article" date="2023" name="Nat. Commun.">
        <title>Diploid and tetraploid genomes of Acorus and the evolution of monocots.</title>
        <authorList>
            <person name="Ma L."/>
            <person name="Liu K.W."/>
            <person name="Li Z."/>
            <person name="Hsiao Y.Y."/>
            <person name="Qi Y."/>
            <person name="Fu T."/>
            <person name="Tang G.D."/>
            <person name="Zhang D."/>
            <person name="Sun W.H."/>
            <person name="Liu D.K."/>
            <person name="Li Y."/>
            <person name="Chen G.Z."/>
            <person name="Liu X.D."/>
            <person name="Liao X.Y."/>
            <person name="Jiang Y.T."/>
            <person name="Yu X."/>
            <person name="Hao Y."/>
            <person name="Huang J."/>
            <person name="Zhao X.W."/>
            <person name="Ke S."/>
            <person name="Chen Y.Y."/>
            <person name="Wu W.L."/>
            <person name="Hsu J.L."/>
            <person name="Lin Y.F."/>
            <person name="Huang M.D."/>
            <person name="Li C.Y."/>
            <person name="Huang L."/>
            <person name="Wang Z.W."/>
            <person name="Zhao X."/>
            <person name="Zhong W.Y."/>
            <person name="Peng D.H."/>
            <person name="Ahmad S."/>
            <person name="Lan S."/>
            <person name="Zhang J.S."/>
            <person name="Tsai W.C."/>
            <person name="Van de Peer Y."/>
            <person name="Liu Z.J."/>
        </authorList>
    </citation>
    <scope>NUCLEOTIDE SEQUENCE</scope>
    <source>
        <strain evidence="2">SCP</strain>
    </source>
</reference>
<dbReference type="EMBL" id="JAUJYN010000008">
    <property type="protein sequence ID" value="KAK1265636.1"/>
    <property type="molecule type" value="Genomic_DNA"/>
</dbReference>
<gene>
    <name evidence="2" type="ORF">QJS04_geneDACA017877</name>
</gene>
<name>A0AAV9ANA6_ACOGR</name>
<sequence>MRSALKSAVDAPNHDQIMVSEREDKQFAEDVAKFNPANDGVEDSEEEEDTGMGESLRDFKNPSVCITE</sequence>
<organism evidence="2 3">
    <name type="scientific">Acorus gramineus</name>
    <name type="common">Dwarf sweet flag</name>
    <dbReference type="NCBI Taxonomy" id="55184"/>
    <lineage>
        <taxon>Eukaryota</taxon>
        <taxon>Viridiplantae</taxon>
        <taxon>Streptophyta</taxon>
        <taxon>Embryophyta</taxon>
        <taxon>Tracheophyta</taxon>
        <taxon>Spermatophyta</taxon>
        <taxon>Magnoliopsida</taxon>
        <taxon>Liliopsida</taxon>
        <taxon>Acoraceae</taxon>
        <taxon>Acorus</taxon>
    </lineage>
</organism>